<evidence type="ECO:0000256" key="1">
    <source>
        <dbReference type="ARBA" id="ARBA00004477"/>
    </source>
</evidence>
<protein>
    <recommendedName>
        <fullName evidence="7">Derlin</fullName>
    </recommendedName>
</protein>
<dbReference type="WBParaSite" id="nRc.2.0.1.t40840-RA">
    <property type="protein sequence ID" value="nRc.2.0.1.t40840-RA"/>
    <property type="gene ID" value="nRc.2.0.1.g40840"/>
</dbReference>
<dbReference type="GO" id="GO:0005789">
    <property type="term" value="C:endoplasmic reticulum membrane"/>
    <property type="evidence" value="ECO:0007669"/>
    <property type="project" value="UniProtKB-SubCell"/>
</dbReference>
<keyword evidence="6 7" id="KW-0472">Membrane</keyword>
<evidence type="ECO:0000313" key="10">
    <source>
        <dbReference type="WBParaSite" id="nRc.2.0.1.t40840-RA"/>
    </source>
</evidence>
<reference evidence="10" key="1">
    <citation type="submission" date="2022-11" db="UniProtKB">
        <authorList>
            <consortium name="WormBaseParasite"/>
        </authorList>
    </citation>
    <scope>IDENTIFICATION</scope>
</reference>
<evidence type="ECO:0000256" key="7">
    <source>
        <dbReference type="RuleBase" id="RU363059"/>
    </source>
</evidence>
<sequence length="119" mass="13492">MVLSILYIWCQTNADTIVQFWFGTSFKALYLPWVLVGFNMIIRGGGVNELIGILVGHLYYFLAFKYPQEFGGRSFLQTPGFLYNLLPSDRRMGGGRDFGRAPDAQNRDVFGGRGRRLAD</sequence>
<evidence type="ECO:0000313" key="9">
    <source>
        <dbReference type="Proteomes" id="UP000887565"/>
    </source>
</evidence>
<comment type="similarity">
    <text evidence="2 7">Belongs to the derlin family.</text>
</comment>
<dbReference type="OMA" id="YAPRILY"/>
<proteinExistence type="inferred from homology"/>
<keyword evidence="3 7" id="KW-0812">Transmembrane</keyword>
<feature type="transmembrane region" description="Helical" evidence="7">
    <location>
        <begin position="30"/>
        <end position="63"/>
    </location>
</feature>
<accession>A0A915KRW6</accession>
<evidence type="ECO:0000256" key="4">
    <source>
        <dbReference type="ARBA" id="ARBA00022824"/>
    </source>
</evidence>
<comment type="caution">
    <text evidence="7">Lacks conserved residue(s) required for the propagation of feature annotation.</text>
</comment>
<organism evidence="9 10">
    <name type="scientific">Romanomermis culicivorax</name>
    <name type="common">Nematode worm</name>
    <dbReference type="NCBI Taxonomy" id="13658"/>
    <lineage>
        <taxon>Eukaryota</taxon>
        <taxon>Metazoa</taxon>
        <taxon>Ecdysozoa</taxon>
        <taxon>Nematoda</taxon>
        <taxon>Enoplea</taxon>
        <taxon>Dorylaimia</taxon>
        <taxon>Mermithida</taxon>
        <taxon>Mermithoidea</taxon>
        <taxon>Mermithidae</taxon>
        <taxon>Romanomermis</taxon>
    </lineage>
</organism>
<keyword evidence="5 7" id="KW-1133">Transmembrane helix</keyword>
<evidence type="ECO:0000256" key="8">
    <source>
        <dbReference type="SAM" id="MobiDB-lite"/>
    </source>
</evidence>
<keyword evidence="4 7" id="KW-0256">Endoplasmic reticulum</keyword>
<dbReference type="Proteomes" id="UP000887565">
    <property type="component" value="Unplaced"/>
</dbReference>
<dbReference type="PANTHER" id="PTHR11009">
    <property type="entry name" value="DER1-LIKE PROTEIN, DERLIN"/>
    <property type="match status" value="1"/>
</dbReference>
<dbReference type="InterPro" id="IPR007599">
    <property type="entry name" value="DER1"/>
</dbReference>
<comment type="function">
    <text evidence="7">May be involved in the degradation of misfolded endoplasmic reticulum (ER) luminal proteins.</text>
</comment>
<keyword evidence="9" id="KW-1185">Reference proteome</keyword>
<dbReference type="Pfam" id="PF04511">
    <property type="entry name" value="DER1"/>
    <property type="match status" value="1"/>
</dbReference>
<name>A0A915KRW6_ROMCU</name>
<evidence type="ECO:0000256" key="5">
    <source>
        <dbReference type="ARBA" id="ARBA00022989"/>
    </source>
</evidence>
<comment type="subcellular location">
    <subcellularLocation>
        <location evidence="1 7">Endoplasmic reticulum membrane</location>
        <topology evidence="1 7">Multi-pass membrane protein</topology>
    </subcellularLocation>
</comment>
<feature type="region of interest" description="Disordered" evidence="8">
    <location>
        <begin position="94"/>
        <end position="119"/>
    </location>
</feature>
<evidence type="ECO:0000256" key="3">
    <source>
        <dbReference type="ARBA" id="ARBA00022692"/>
    </source>
</evidence>
<dbReference type="GO" id="GO:0006950">
    <property type="term" value="P:response to stress"/>
    <property type="evidence" value="ECO:0007669"/>
    <property type="project" value="UniProtKB-ARBA"/>
</dbReference>
<dbReference type="AlphaFoldDB" id="A0A915KRW6"/>
<evidence type="ECO:0000256" key="6">
    <source>
        <dbReference type="ARBA" id="ARBA00023136"/>
    </source>
</evidence>
<evidence type="ECO:0000256" key="2">
    <source>
        <dbReference type="ARBA" id="ARBA00008917"/>
    </source>
</evidence>